<dbReference type="RefSeq" id="WP_140041945.1">
    <property type="nucleotide sequence ID" value="NZ_CP041016.1"/>
</dbReference>
<dbReference type="EMBL" id="CP041016">
    <property type="protein sequence ID" value="QDC37104.1"/>
    <property type="molecule type" value="Genomic_DNA"/>
</dbReference>
<sequence>MQTHLTLDWADGSYDFRLTWSGCAEIERKCNAGIQAVYERVMLAGASTVDVVEIIRQGLLGGKTGLVDEQPVEVKPATANALIARYVTGEDAPPFADSWNVAKAILHTFMVGHEAAQKKRVAEDDLETNGSTPPRSSPTAP</sequence>
<organism evidence="2 3">
    <name type="scientific">Sphingobium fuliginis ATCC 27551</name>
    <dbReference type="NCBI Taxonomy" id="1208342"/>
    <lineage>
        <taxon>Bacteria</taxon>
        <taxon>Pseudomonadati</taxon>
        <taxon>Pseudomonadota</taxon>
        <taxon>Alphaproteobacteria</taxon>
        <taxon>Sphingomonadales</taxon>
        <taxon>Sphingomonadaceae</taxon>
        <taxon>Sphingobium</taxon>
    </lineage>
</organism>
<dbReference type="Pfam" id="PF11836">
    <property type="entry name" value="Phage_TAC_11"/>
    <property type="match status" value="1"/>
</dbReference>
<evidence type="ECO:0000313" key="2">
    <source>
        <dbReference type="EMBL" id="QDC37104.1"/>
    </source>
</evidence>
<accession>A0A5B8CC97</accession>
<evidence type="ECO:0000313" key="3">
    <source>
        <dbReference type="Proteomes" id="UP000311469"/>
    </source>
</evidence>
<dbReference type="Proteomes" id="UP000311469">
    <property type="component" value="Chromosome cSF1"/>
</dbReference>
<gene>
    <name evidence="2" type="ORF">FIL70_07580</name>
</gene>
<protein>
    <submittedName>
        <fullName evidence="2">Gene transfer agent family protein</fullName>
    </submittedName>
</protein>
<reference evidence="2 3" key="1">
    <citation type="submission" date="2019-06" db="EMBL/GenBank/DDBJ databases">
        <title>Genome organization and adaptive potential of archetypical organophosphate degarding Sphingobium fuliginis ATCC 27551.</title>
        <authorList>
            <person name="Sarwar A."/>
            <person name="Parthasarathy S."/>
            <person name="Singh C."/>
            <person name="Siddavattam D."/>
        </authorList>
    </citation>
    <scope>NUCLEOTIDE SEQUENCE [LARGE SCALE GENOMIC DNA]</scope>
    <source>
        <strain evidence="2 3">ATCC 27551</strain>
    </source>
</reference>
<dbReference type="KEGG" id="sufl:FIL70_07580"/>
<feature type="compositionally biased region" description="Polar residues" evidence="1">
    <location>
        <begin position="128"/>
        <end position="141"/>
    </location>
</feature>
<dbReference type="AlphaFoldDB" id="A0A5B8CC97"/>
<name>A0A5B8CC97_SPHSA</name>
<feature type="region of interest" description="Disordered" evidence="1">
    <location>
        <begin position="119"/>
        <end position="141"/>
    </location>
</feature>
<evidence type="ECO:0000256" key="1">
    <source>
        <dbReference type="SAM" id="MobiDB-lite"/>
    </source>
</evidence>
<proteinExistence type="predicted"/>
<dbReference type="InterPro" id="IPR021791">
    <property type="entry name" value="Phage_TAC_11"/>
</dbReference>